<dbReference type="NCBIfam" id="TIGR01983">
    <property type="entry name" value="UbiG"/>
    <property type="match status" value="1"/>
</dbReference>
<evidence type="ECO:0000313" key="6">
    <source>
        <dbReference type="EMBL" id="CCH51708.1"/>
    </source>
</evidence>
<dbReference type="Proteomes" id="UP000009309">
    <property type="component" value="Unassembled WGS sequence"/>
</dbReference>
<accession>I2GCT4</accession>
<keyword evidence="6" id="KW-0830">Ubiquinone</keyword>
<dbReference type="SUPFAM" id="SSF53335">
    <property type="entry name" value="S-adenosyl-L-methionine-dependent methyltransferases"/>
    <property type="match status" value="1"/>
</dbReference>
<keyword evidence="7" id="KW-1185">Reference proteome</keyword>
<dbReference type="InterPro" id="IPR010233">
    <property type="entry name" value="UbiG_MeTrfase"/>
</dbReference>
<dbReference type="eggNOG" id="COG2227">
    <property type="taxonomic scope" value="Bacteria"/>
</dbReference>
<evidence type="ECO:0000256" key="3">
    <source>
        <dbReference type="ARBA" id="ARBA00022688"/>
    </source>
</evidence>
<dbReference type="EMBL" id="CAIT01000004">
    <property type="protein sequence ID" value="CCH51708.1"/>
    <property type="molecule type" value="Genomic_DNA"/>
</dbReference>
<comment type="caution">
    <text evidence="6">The sequence shown here is derived from an EMBL/GenBank/DDBJ whole genome shotgun (WGS) entry which is preliminary data.</text>
</comment>
<evidence type="ECO:0000259" key="5">
    <source>
        <dbReference type="Pfam" id="PF08241"/>
    </source>
</evidence>
<organism evidence="6 7">
    <name type="scientific">Fibrisoma limi BUZ 3</name>
    <dbReference type="NCBI Taxonomy" id="1185876"/>
    <lineage>
        <taxon>Bacteria</taxon>
        <taxon>Pseudomonadati</taxon>
        <taxon>Bacteroidota</taxon>
        <taxon>Cytophagia</taxon>
        <taxon>Cytophagales</taxon>
        <taxon>Spirosomataceae</taxon>
        <taxon>Fibrisoma</taxon>
    </lineage>
</organism>
<dbReference type="GO" id="GO:0010420">
    <property type="term" value="F:polyprenyldihydroxybenzoate methyltransferase activity"/>
    <property type="evidence" value="ECO:0007669"/>
    <property type="project" value="InterPro"/>
</dbReference>
<dbReference type="Gene3D" id="3.40.50.150">
    <property type="entry name" value="Vaccinia Virus protein VP39"/>
    <property type="match status" value="1"/>
</dbReference>
<evidence type="ECO:0000256" key="4">
    <source>
        <dbReference type="ARBA" id="ARBA00022691"/>
    </source>
</evidence>
<evidence type="ECO:0000256" key="2">
    <source>
        <dbReference type="ARBA" id="ARBA00022679"/>
    </source>
</evidence>
<proteinExistence type="predicted"/>
<dbReference type="OrthoDB" id="9805171at2"/>
<dbReference type="PANTHER" id="PTHR43464">
    <property type="entry name" value="METHYLTRANSFERASE"/>
    <property type="match status" value="1"/>
</dbReference>
<dbReference type="STRING" id="1185876.BN8_00651"/>
<name>I2GCT4_9BACT</name>
<reference evidence="6 7" key="1">
    <citation type="journal article" date="2012" name="J. Bacteriol.">
        <title>Genome Sequence of the Filamentous Bacterium Fibrisoma limi BUZ 3T.</title>
        <authorList>
            <person name="Filippini M."/>
            <person name="Qi W."/>
            <person name="Jaenicke S."/>
            <person name="Goesmann A."/>
            <person name="Smits T.H."/>
            <person name="Bagheri H.C."/>
        </authorList>
    </citation>
    <scope>NUCLEOTIDE SEQUENCE [LARGE SCALE GENOMIC DNA]</scope>
    <source>
        <strain evidence="7">BUZ 3T</strain>
    </source>
</reference>
<sequence>MSICVLYMRNLSIMAQRSFSTATSVSDLVSKKSTNNTVYDADRDIWWDPDELFFMLKTSVNPARFSYFNRILAAQDSVVRGAALLDVGCGGGILAEEFAELGMNVTGIDPSASAIATARRHAQQQGLSIDYYVGAGEKLPFADASFDYVSCCDVLEHVEDVNQVLSEISRVLRPGGLFFYDTVNRTWLSWLFLIKIAQDLKRWAFMKPDQHLYELFIKPAELNRHLNAVGLTNQDVRGMVADYNPLLTLHYLRKRATGRWTFRHLGERMKMREGKDTSLCYMGWGRKK</sequence>
<dbReference type="EC" id="2.1.1.64" evidence="6"/>
<evidence type="ECO:0000256" key="1">
    <source>
        <dbReference type="ARBA" id="ARBA00022603"/>
    </source>
</evidence>
<dbReference type="PANTHER" id="PTHR43464:SF19">
    <property type="entry name" value="UBIQUINONE BIOSYNTHESIS O-METHYLTRANSFERASE, MITOCHONDRIAL"/>
    <property type="match status" value="1"/>
</dbReference>
<keyword evidence="2 6" id="KW-0808">Transferase</keyword>
<dbReference type="CDD" id="cd02440">
    <property type="entry name" value="AdoMet_MTases"/>
    <property type="match status" value="1"/>
</dbReference>
<gene>
    <name evidence="6" type="primary">ubiG</name>
    <name evidence="6" type="ORF">BN8_00651</name>
</gene>
<keyword evidence="1 6" id="KW-0489">Methyltransferase</keyword>
<dbReference type="InterPro" id="IPR013216">
    <property type="entry name" value="Methyltransf_11"/>
</dbReference>
<dbReference type="Pfam" id="PF08241">
    <property type="entry name" value="Methyltransf_11"/>
    <property type="match status" value="1"/>
</dbReference>
<evidence type="ECO:0000313" key="7">
    <source>
        <dbReference type="Proteomes" id="UP000009309"/>
    </source>
</evidence>
<dbReference type="AlphaFoldDB" id="I2GCT4"/>
<dbReference type="GO" id="GO:0032259">
    <property type="term" value="P:methylation"/>
    <property type="evidence" value="ECO:0007669"/>
    <property type="project" value="UniProtKB-KW"/>
</dbReference>
<keyword evidence="3" id="KW-0831">Ubiquinone biosynthesis</keyword>
<keyword evidence="4" id="KW-0949">S-adenosyl-L-methionine</keyword>
<dbReference type="GO" id="GO:0061542">
    <property type="term" value="F:3-demethylubiquinol 3-O-methyltransferase activity"/>
    <property type="evidence" value="ECO:0007669"/>
    <property type="project" value="UniProtKB-EC"/>
</dbReference>
<feature type="domain" description="Methyltransferase type 11" evidence="5">
    <location>
        <begin position="85"/>
        <end position="179"/>
    </location>
</feature>
<protein>
    <submittedName>
        <fullName evidence="6">3-demethylubiquinone-9 3-methyltransferase</fullName>
        <ecNumber evidence="6">2.1.1.64</ecNumber>
    </submittedName>
</protein>
<dbReference type="InterPro" id="IPR029063">
    <property type="entry name" value="SAM-dependent_MTases_sf"/>
</dbReference>